<dbReference type="Proteomes" id="UP000186106">
    <property type="component" value="Unassembled WGS sequence"/>
</dbReference>
<dbReference type="OrthoDB" id="1207157at2"/>
<name>A0A1N7JND8_9FLAO</name>
<protein>
    <submittedName>
        <fullName evidence="2">Uncharacterized protein</fullName>
    </submittedName>
</protein>
<evidence type="ECO:0000313" key="1">
    <source>
        <dbReference type="EMBL" id="AZB00509.1"/>
    </source>
</evidence>
<keyword evidence="4" id="KW-1185">Reference proteome</keyword>
<reference evidence="2 3" key="1">
    <citation type="submission" date="2017-01" db="EMBL/GenBank/DDBJ databases">
        <authorList>
            <person name="Mah S.A."/>
            <person name="Swanson W.J."/>
            <person name="Moy G.W."/>
            <person name="Vacquier V.D."/>
        </authorList>
    </citation>
    <scope>NUCLEOTIDE SEQUENCE [LARGE SCALE GENOMIC DNA]</scope>
    <source>
        <strain evidence="2 3">DSM 16927</strain>
    </source>
</reference>
<dbReference type="EMBL" id="FTNZ01000009">
    <property type="protein sequence ID" value="SIS50872.1"/>
    <property type="molecule type" value="Genomic_DNA"/>
</dbReference>
<dbReference type="EMBL" id="CP033926">
    <property type="protein sequence ID" value="AZB00509.1"/>
    <property type="molecule type" value="Genomic_DNA"/>
</dbReference>
<dbReference type="RefSeq" id="WP_076356881.1">
    <property type="nucleotide sequence ID" value="NZ_CP033926.1"/>
</dbReference>
<evidence type="ECO:0000313" key="4">
    <source>
        <dbReference type="Proteomes" id="UP000279541"/>
    </source>
</evidence>
<evidence type="ECO:0000313" key="2">
    <source>
        <dbReference type="EMBL" id="SIS50872.1"/>
    </source>
</evidence>
<dbReference type="AlphaFoldDB" id="A0A1N7JND8"/>
<gene>
    <name evidence="1" type="ORF">EG359_13170</name>
    <name evidence="2" type="ORF">SAMN05421768_10956</name>
</gene>
<organism evidence="2 3">
    <name type="scientific">Chryseobacterium joostei</name>
    <dbReference type="NCBI Taxonomy" id="112234"/>
    <lineage>
        <taxon>Bacteria</taxon>
        <taxon>Pseudomonadati</taxon>
        <taxon>Bacteroidota</taxon>
        <taxon>Flavobacteriia</taxon>
        <taxon>Flavobacteriales</taxon>
        <taxon>Weeksellaceae</taxon>
        <taxon>Chryseobacterium group</taxon>
        <taxon>Chryseobacterium</taxon>
    </lineage>
</organism>
<proteinExistence type="predicted"/>
<evidence type="ECO:0000313" key="3">
    <source>
        <dbReference type="Proteomes" id="UP000186106"/>
    </source>
</evidence>
<dbReference type="KEGG" id="cjt:EG359_13170"/>
<dbReference type="STRING" id="112234.SAMN05421768_10956"/>
<sequence length="230" mass="27383">MHYNDSLAALSKDGIKSITEHSSDFEKLKVLFVENAEKEVGLLYRGEMFFYATEIATRNFINQLFTKKNEKQLEKYLDEIIRIESFAKNLNAIRLTELELQEWIQIVRRLGGDVRDLEMFHECMYFEDFLRRGKVAYTKGHPRKILPLGNLSPIPERDKLISTFIKEKYVLDKVLEEQERWIEVFGKGRWTQTEIDYSIEYFNDYINDINEFNKKNNGKNFIDIDKITIK</sequence>
<reference evidence="1 4" key="2">
    <citation type="submission" date="2018-11" db="EMBL/GenBank/DDBJ databases">
        <title>Proposal to divide the Flavobacteriaceae and reorganize its genera based on Amino Acid Identity values calculated from whole genome sequences.</title>
        <authorList>
            <person name="Nicholson A.C."/>
            <person name="Gulvik C.A."/>
            <person name="Whitney A.M."/>
            <person name="Humrighouse B.W."/>
            <person name="Bell M."/>
            <person name="Holmes B."/>
            <person name="Steigerwalt A.G."/>
            <person name="Villarma A."/>
            <person name="Sheth M."/>
            <person name="Batra D."/>
            <person name="Pryor J."/>
            <person name="Bernardet J.-F."/>
            <person name="Hugo C."/>
            <person name="Kampfer P."/>
            <person name="Newman J."/>
            <person name="McQuiston J.R."/>
        </authorList>
    </citation>
    <scope>NUCLEOTIDE SEQUENCE [LARGE SCALE GENOMIC DNA]</scope>
    <source>
        <strain evidence="1 4">DSM 16927</strain>
    </source>
</reference>
<dbReference type="Proteomes" id="UP000279541">
    <property type="component" value="Chromosome"/>
</dbReference>
<accession>A0A1N7JND8</accession>